<dbReference type="OrthoDB" id="5240646at2759"/>
<sequence length="95" mass="10498">MASTIPMSTDFSGAKTSPYFVEGRGQNVYWQNCWAKVYGKGHSESREQYPRGGQLGYVCRVSLGLERGPNPPLSLPDGVSLRYIAVLLVIALTRF</sequence>
<proteinExistence type="predicted"/>
<accession>A0A3N2PXL1</accession>
<dbReference type="GeneID" id="39582612"/>
<gene>
    <name evidence="1" type="ORF">SODALDRAFT_358947</name>
</gene>
<evidence type="ECO:0000313" key="1">
    <source>
        <dbReference type="EMBL" id="ROT39085.1"/>
    </source>
</evidence>
<dbReference type="Proteomes" id="UP000272025">
    <property type="component" value="Unassembled WGS sequence"/>
</dbReference>
<dbReference type="RefSeq" id="XP_028466891.1">
    <property type="nucleotide sequence ID" value="XM_028614134.1"/>
</dbReference>
<name>A0A3N2PXL1_SODAK</name>
<evidence type="ECO:0000313" key="2">
    <source>
        <dbReference type="Proteomes" id="UP000272025"/>
    </source>
</evidence>
<reference evidence="1 2" key="1">
    <citation type="journal article" date="2018" name="Mol. Ecol.">
        <title>The obligate alkalophilic soda-lake fungus Sodiomyces alkalinus has shifted to a protein diet.</title>
        <authorList>
            <person name="Grum-Grzhimaylo A.A."/>
            <person name="Falkoski D.L."/>
            <person name="van den Heuvel J."/>
            <person name="Valero-Jimenez C.A."/>
            <person name="Min B."/>
            <person name="Choi I.G."/>
            <person name="Lipzen A."/>
            <person name="Daum C.G."/>
            <person name="Aanen D.K."/>
            <person name="Tsang A."/>
            <person name="Henrissat B."/>
            <person name="Bilanenko E.N."/>
            <person name="de Vries R.P."/>
            <person name="van Kan J.A.L."/>
            <person name="Grigoriev I.V."/>
            <person name="Debets A.J.M."/>
        </authorList>
    </citation>
    <scope>NUCLEOTIDE SEQUENCE [LARGE SCALE GENOMIC DNA]</scope>
    <source>
        <strain evidence="1 2">F11</strain>
    </source>
</reference>
<organism evidence="1 2">
    <name type="scientific">Sodiomyces alkalinus (strain CBS 110278 / VKM F-3762 / F11)</name>
    <name type="common">Alkaliphilic filamentous fungus</name>
    <dbReference type="NCBI Taxonomy" id="1314773"/>
    <lineage>
        <taxon>Eukaryota</taxon>
        <taxon>Fungi</taxon>
        <taxon>Dikarya</taxon>
        <taxon>Ascomycota</taxon>
        <taxon>Pezizomycotina</taxon>
        <taxon>Sordariomycetes</taxon>
        <taxon>Hypocreomycetidae</taxon>
        <taxon>Glomerellales</taxon>
        <taxon>Plectosphaerellaceae</taxon>
        <taxon>Sodiomyces</taxon>
    </lineage>
</organism>
<dbReference type="AlphaFoldDB" id="A0A3N2PXL1"/>
<dbReference type="EMBL" id="ML119054">
    <property type="protein sequence ID" value="ROT39085.1"/>
    <property type="molecule type" value="Genomic_DNA"/>
</dbReference>
<protein>
    <submittedName>
        <fullName evidence="1">Uncharacterized protein</fullName>
    </submittedName>
</protein>
<keyword evidence="2" id="KW-1185">Reference proteome</keyword>